<feature type="transmembrane region" description="Helical" evidence="1">
    <location>
        <begin position="74"/>
        <end position="95"/>
    </location>
</feature>
<comment type="caution">
    <text evidence="3">The sequence shown here is derived from an EMBL/GenBank/DDBJ whole genome shotgun (WGS) entry which is preliminary data.</text>
</comment>
<evidence type="ECO:0000259" key="2">
    <source>
        <dbReference type="Pfam" id="PF18902"/>
    </source>
</evidence>
<accession>A0A0F9IJ11</accession>
<keyword evidence="1" id="KW-0472">Membrane</keyword>
<dbReference type="InterPro" id="IPR043717">
    <property type="entry name" value="DUF5658"/>
</dbReference>
<feature type="domain" description="DUF5658" evidence="2">
    <location>
        <begin position="7"/>
        <end position="88"/>
    </location>
</feature>
<keyword evidence="1" id="KW-0812">Transmembrane</keyword>
<keyword evidence="1" id="KW-1133">Transmembrane helix</keyword>
<dbReference type="AlphaFoldDB" id="A0A0F9IJ11"/>
<gene>
    <name evidence="3" type="ORF">LCGC14_1936650</name>
</gene>
<sequence>MNKYIKILLLVILLDTVITVGGINLGLLFELNPLMAYLISHSMGLFVCVKLLWQSTSLKLLEISMEKLNGNYKIYIVTIVVYLLLFFSGFLTYLLL</sequence>
<proteinExistence type="predicted"/>
<reference evidence="3" key="1">
    <citation type="journal article" date="2015" name="Nature">
        <title>Complex archaea that bridge the gap between prokaryotes and eukaryotes.</title>
        <authorList>
            <person name="Spang A."/>
            <person name="Saw J.H."/>
            <person name="Jorgensen S.L."/>
            <person name="Zaremba-Niedzwiedzka K."/>
            <person name="Martijn J."/>
            <person name="Lind A.E."/>
            <person name="van Eijk R."/>
            <person name="Schleper C."/>
            <person name="Guy L."/>
            <person name="Ettema T.J."/>
        </authorList>
    </citation>
    <scope>NUCLEOTIDE SEQUENCE</scope>
</reference>
<evidence type="ECO:0000256" key="1">
    <source>
        <dbReference type="SAM" id="Phobius"/>
    </source>
</evidence>
<dbReference type="Pfam" id="PF18902">
    <property type="entry name" value="DUF5658"/>
    <property type="match status" value="1"/>
</dbReference>
<protein>
    <recommendedName>
        <fullName evidence="2">DUF5658 domain-containing protein</fullName>
    </recommendedName>
</protein>
<feature type="transmembrane region" description="Helical" evidence="1">
    <location>
        <begin position="7"/>
        <end position="28"/>
    </location>
</feature>
<feature type="transmembrane region" description="Helical" evidence="1">
    <location>
        <begin position="34"/>
        <end position="53"/>
    </location>
</feature>
<dbReference type="EMBL" id="LAZR01020885">
    <property type="protein sequence ID" value="KKL87247.1"/>
    <property type="molecule type" value="Genomic_DNA"/>
</dbReference>
<name>A0A0F9IJ11_9ZZZZ</name>
<organism evidence="3">
    <name type="scientific">marine sediment metagenome</name>
    <dbReference type="NCBI Taxonomy" id="412755"/>
    <lineage>
        <taxon>unclassified sequences</taxon>
        <taxon>metagenomes</taxon>
        <taxon>ecological metagenomes</taxon>
    </lineage>
</organism>
<evidence type="ECO:0000313" key="3">
    <source>
        <dbReference type="EMBL" id="KKL87247.1"/>
    </source>
</evidence>